<comment type="caution">
    <text evidence="2">The sequence shown here is derived from an EMBL/GenBank/DDBJ whole genome shotgun (WGS) entry which is preliminary data.</text>
</comment>
<sequence>MTKSKYLQIGILFAILIFFGSNFLRVMNIEEKQIQEAEALDSIAIIFLKERVKLLEIEHQYLEKEISSNIHVDLCTPNLVSDLESENPSIWLQKCLFLSDIGFESVSLDKEFGEVIFNALDTIYTNEDGEMEGFFIVQIARSNSKFLTDWRKFALDSHVDSLEKSVDDEWSVIATWQGH</sequence>
<feature type="transmembrane region" description="Helical" evidence="1">
    <location>
        <begin position="6"/>
        <end position="24"/>
    </location>
</feature>
<accession>A0AAW8R686</accession>
<keyword evidence="3" id="KW-1185">Reference proteome</keyword>
<keyword evidence="1" id="KW-0812">Transmembrane</keyword>
<evidence type="ECO:0000313" key="2">
    <source>
        <dbReference type="EMBL" id="MDT0583320.1"/>
    </source>
</evidence>
<dbReference type="EMBL" id="JAVRIE010000004">
    <property type="protein sequence ID" value="MDT0583320.1"/>
    <property type="molecule type" value="Genomic_DNA"/>
</dbReference>
<dbReference type="RefSeq" id="WP_311362082.1">
    <property type="nucleotide sequence ID" value="NZ_JAVRIE010000004.1"/>
</dbReference>
<reference evidence="2 3" key="1">
    <citation type="submission" date="2023-09" db="EMBL/GenBank/DDBJ databases">
        <authorList>
            <person name="Rey-Velasco X."/>
        </authorList>
    </citation>
    <scope>NUCLEOTIDE SEQUENCE [LARGE SCALE GENOMIC DNA]</scope>
    <source>
        <strain evidence="2 3">W409</strain>
    </source>
</reference>
<keyword evidence="1" id="KW-0472">Membrane</keyword>
<proteinExistence type="predicted"/>
<dbReference type="AlphaFoldDB" id="A0AAW8R686"/>
<name>A0AAW8R686_9ALTE</name>
<dbReference type="Proteomes" id="UP001249020">
    <property type="component" value="Unassembled WGS sequence"/>
</dbReference>
<evidence type="ECO:0000256" key="1">
    <source>
        <dbReference type="SAM" id="Phobius"/>
    </source>
</evidence>
<evidence type="ECO:0000313" key="3">
    <source>
        <dbReference type="Proteomes" id="UP001249020"/>
    </source>
</evidence>
<gene>
    <name evidence="2" type="ORF">RM544_12280</name>
</gene>
<protein>
    <submittedName>
        <fullName evidence="2">Uncharacterized protein</fullName>
    </submittedName>
</protein>
<keyword evidence="1" id="KW-1133">Transmembrane helix</keyword>
<organism evidence="2 3">
    <name type="scientific">Brumicola blandensis</name>
    <dbReference type="NCBI Taxonomy" id="3075611"/>
    <lineage>
        <taxon>Bacteria</taxon>
        <taxon>Pseudomonadati</taxon>
        <taxon>Pseudomonadota</taxon>
        <taxon>Gammaproteobacteria</taxon>
        <taxon>Alteromonadales</taxon>
        <taxon>Alteromonadaceae</taxon>
        <taxon>Brumicola</taxon>
    </lineage>
</organism>